<gene>
    <name evidence="1" type="ORF">LNINA_LOCUS206</name>
</gene>
<dbReference type="EMBL" id="CAVLEF010000001">
    <property type="protein sequence ID" value="CAK1540130.1"/>
    <property type="molecule type" value="Genomic_DNA"/>
</dbReference>
<comment type="caution">
    <text evidence="1">The sequence shown here is derived from an EMBL/GenBank/DDBJ whole genome shotgun (WGS) entry which is preliminary data.</text>
</comment>
<evidence type="ECO:0000313" key="1">
    <source>
        <dbReference type="EMBL" id="CAK1540130.1"/>
    </source>
</evidence>
<organism evidence="1 2">
    <name type="scientific">Leptosia nina</name>
    <dbReference type="NCBI Taxonomy" id="320188"/>
    <lineage>
        <taxon>Eukaryota</taxon>
        <taxon>Metazoa</taxon>
        <taxon>Ecdysozoa</taxon>
        <taxon>Arthropoda</taxon>
        <taxon>Hexapoda</taxon>
        <taxon>Insecta</taxon>
        <taxon>Pterygota</taxon>
        <taxon>Neoptera</taxon>
        <taxon>Endopterygota</taxon>
        <taxon>Lepidoptera</taxon>
        <taxon>Glossata</taxon>
        <taxon>Ditrysia</taxon>
        <taxon>Papilionoidea</taxon>
        <taxon>Pieridae</taxon>
        <taxon>Pierinae</taxon>
        <taxon>Leptosia</taxon>
    </lineage>
</organism>
<keyword evidence="2" id="KW-1185">Reference proteome</keyword>
<proteinExistence type="predicted"/>
<accession>A0AAV1IUY3</accession>
<reference evidence="1 2" key="1">
    <citation type="submission" date="2023-11" db="EMBL/GenBank/DDBJ databases">
        <authorList>
            <person name="Okamura Y."/>
        </authorList>
    </citation>
    <scope>NUCLEOTIDE SEQUENCE [LARGE SCALE GENOMIC DNA]</scope>
</reference>
<dbReference type="AlphaFoldDB" id="A0AAV1IUY3"/>
<name>A0AAV1IUY3_9NEOP</name>
<protein>
    <submittedName>
        <fullName evidence="1">Uncharacterized protein</fullName>
    </submittedName>
</protein>
<dbReference type="Proteomes" id="UP001497472">
    <property type="component" value="Unassembled WGS sequence"/>
</dbReference>
<evidence type="ECO:0000313" key="2">
    <source>
        <dbReference type="Proteomes" id="UP001497472"/>
    </source>
</evidence>
<sequence>MLLTIVALEGRHLLHFFDLVENNPKFRDVEVVCEGVLRKKTEVEKLRVKDPKRHFNKGKGCGHVSLP</sequence>